<name>A0ABX8QUW0_9ACTN</name>
<gene>
    <name evidence="1" type="ORF">AGRA3207_003547</name>
</gene>
<reference evidence="1" key="1">
    <citation type="submission" date="2020-07" db="EMBL/GenBank/DDBJ databases">
        <authorList>
            <person name="Tarantini F.S."/>
            <person name="Hong K.W."/>
            <person name="Chan K.G."/>
        </authorList>
    </citation>
    <scope>NUCLEOTIDE SEQUENCE</scope>
    <source>
        <strain evidence="1">32-07</strain>
    </source>
</reference>
<dbReference type="Proteomes" id="UP001049518">
    <property type="component" value="Chromosome"/>
</dbReference>
<keyword evidence="2" id="KW-1185">Reference proteome</keyword>
<dbReference type="EMBL" id="CP059572">
    <property type="protein sequence ID" value="QXJ22531.1"/>
    <property type="molecule type" value="Genomic_DNA"/>
</dbReference>
<sequence>MSVNELRREFDALTRAISGLRDTDSHATRLNRLAMEKLRQRIAREISEASPELDLRFQDPRRRSEMPARKLATVLSALTDAVAHAVNLKRPQPYSGTLPDAFRAMVDFRLLGIRPGSVRLHLRLPNPEIDANILASATAVSANVDIMKSVEQILDVLEVAAGSSKTATSGRALSRHLTALGPDAARNIAKLARVIADEEYSVDFEWKPEPQEGIRRSIVIGPSEARNLRDAIGEQDAQVEVNVVEGRLVTASRVRSVFDLILDDESKITGRVTKEVQRDLRRFFDRRVYAHLRETTEISQVTQVSTRRIELIYLELAEDDADS</sequence>
<accession>A0ABX8QUW0</accession>
<organism evidence="1 2">
    <name type="scientific">Actinomadura graeca</name>
    <dbReference type="NCBI Taxonomy" id="2750812"/>
    <lineage>
        <taxon>Bacteria</taxon>
        <taxon>Bacillati</taxon>
        <taxon>Actinomycetota</taxon>
        <taxon>Actinomycetes</taxon>
        <taxon>Streptosporangiales</taxon>
        <taxon>Thermomonosporaceae</taxon>
        <taxon>Actinomadura</taxon>
    </lineage>
</organism>
<evidence type="ECO:0000313" key="2">
    <source>
        <dbReference type="Proteomes" id="UP001049518"/>
    </source>
</evidence>
<dbReference type="RefSeq" id="WP_231335799.1">
    <property type="nucleotide sequence ID" value="NZ_CP059572.1"/>
</dbReference>
<protein>
    <submittedName>
        <fullName evidence="1">Uncharacterized protein</fullName>
    </submittedName>
</protein>
<evidence type="ECO:0000313" key="1">
    <source>
        <dbReference type="EMBL" id="QXJ22531.1"/>
    </source>
</evidence>
<proteinExistence type="predicted"/>